<protein>
    <submittedName>
        <fullName evidence="3">DUF4355 domain-containing protein</fullName>
    </submittedName>
</protein>
<evidence type="ECO:0000313" key="4">
    <source>
        <dbReference type="Proteomes" id="UP000501830"/>
    </source>
</evidence>
<dbReference type="KEGG" id="jpo:G7058_00195"/>
<keyword evidence="1" id="KW-0175">Coiled coil</keyword>
<evidence type="ECO:0000256" key="2">
    <source>
        <dbReference type="SAM" id="MobiDB-lite"/>
    </source>
</evidence>
<feature type="region of interest" description="Disordered" evidence="2">
    <location>
        <begin position="150"/>
        <end position="172"/>
    </location>
</feature>
<dbReference type="RefSeq" id="WP_166061661.1">
    <property type="nucleotide sequence ID" value="NZ_CP049889.1"/>
</dbReference>
<gene>
    <name evidence="3" type="ORF">G7058_00195</name>
</gene>
<dbReference type="Pfam" id="PF14265">
    <property type="entry name" value="DUF4355"/>
    <property type="match status" value="1"/>
</dbReference>
<feature type="compositionally biased region" description="Polar residues" evidence="2">
    <location>
        <begin position="150"/>
        <end position="171"/>
    </location>
</feature>
<keyword evidence="4" id="KW-1185">Reference proteome</keyword>
<evidence type="ECO:0000256" key="1">
    <source>
        <dbReference type="SAM" id="Coils"/>
    </source>
</evidence>
<accession>A0A6G7WEM1</accession>
<dbReference type="GeneID" id="94551673"/>
<evidence type="ECO:0000313" key="3">
    <source>
        <dbReference type="EMBL" id="QIK50618.1"/>
    </source>
</evidence>
<proteinExistence type="predicted"/>
<reference evidence="3 4" key="1">
    <citation type="journal article" date="2017" name="Int. J. Syst. Evol. Microbiol.">
        <title>Jeotgalibaca porci sp. nov. and Jeotgalibaca arthritidis sp. nov., isolated from pigs, and emended description of the genus Jeotgalibaca.</title>
        <authorList>
            <person name="Zamora L."/>
            <person name="Perez-Sancho M."/>
            <person name="Dominguez L."/>
            <person name="Fernandez-Garayzabal J.F."/>
            <person name="Vela A.I."/>
        </authorList>
    </citation>
    <scope>NUCLEOTIDE SEQUENCE [LARGE SCALE GENOMIC DNA]</scope>
    <source>
        <strain evidence="3 4">CCUG 69148</strain>
    </source>
</reference>
<sequence length="184" mass="20879">MTEVVETVETNEQVDTQEDKTVAVAEMKRRIEKEKERYENELAAIKAEQDKAIQEAIEKAKKEATLSGKELEKYREEEAKRKEQSYLDRIAELEREHTRRELKDEAIRTLGTKKLPVNEDVLNLVVKDTAEDTLKAIDAISNLVMEIKNESASTTPPRTSGGLQTNNNMGGTTFDILKNLTKGE</sequence>
<dbReference type="EMBL" id="CP049889">
    <property type="protein sequence ID" value="QIK50618.1"/>
    <property type="molecule type" value="Genomic_DNA"/>
</dbReference>
<organism evidence="3 4">
    <name type="scientific">Jeotgalibaca porci</name>
    <dbReference type="NCBI Taxonomy" id="1868793"/>
    <lineage>
        <taxon>Bacteria</taxon>
        <taxon>Bacillati</taxon>
        <taxon>Bacillota</taxon>
        <taxon>Bacilli</taxon>
        <taxon>Lactobacillales</taxon>
        <taxon>Carnobacteriaceae</taxon>
        <taxon>Jeotgalibaca</taxon>
    </lineage>
</organism>
<name>A0A6G7WEM1_9LACT</name>
<dbReference type="InterPro" id="IPR025580">
    <property type="entry name" value="Gp46"/>
</dbReference>
<dbReference type="AlphaFoldDB" id="A0A6G7WEM1"/>
<dbReference type="Proteomes" id="UP000501830">
    <property type="component" value="Chromosome"/>
</dbReference>
<feature type="coiled-coil region" evidence="1">
    <location>
        <begin position="21"/>
        <end position="96"/>
    </location>
</feature>